<dbReference type="PANTHER" id="PTHR31001:SF76">
    <property type="entry name" value="ZN(2)-C6 FUNGAL-TYPE DOMAIN-CONTAINING PROTEIN"/>
    <property type="match status" value="1"/>
</dbReference>
<dbReference type="GeneID" id="92177966"/>
<dbReference type="AlphaFoldDB" id="A0AAW0ZA00"/>
<comment type="caution">
    <text evidence="5">The sequence shown here is derived from an EMBL/GenBank/DDBJ whole genome shotgun (WGS) entry which is preliminary data.</text>
</comment>
<keyword evidence="2" id="KW-0539">Nucleus</keyword>
<protein>
    <recommendedName>
        <fullName evidence="4">Zn(2)-C6 fungal-type domain-containing protein</fullName>
    </recommendedName>
</protein>
<proteinExistence type="predicted"/>
<evidence type="ECO:0000256" key="1">
    <source>
        <dbReference type="ARBA" id="ARBA00004123"/>
    </source>
</evidence>
<evidence type="ECO:0000259" key="4">
    <source>
        <dbReference type="PROSITE" id="PS50048"/>
    </source>
</evidence>
<dbReference type="SMART" id="SM00066">
    <property type="entry name" value="GAL4"/>
    <property type="match status" value="1"/>
</dbReference>
<dbReference type="CDD" id="cd00067">
    <property type="entry name" value="GAL4"/>
    <property type="match status" value="1"/>
</dbReference>
<feature type="domain" description="Zn(2)-C6 fungal-type" evidence="4">
    <location>
        <begin position="21"/>
        <end position="50"/>
    </location>
</feature>
<feature type="compositionally biased region" description="Basic and acidic residues" evidence="3">
    <location>
        <begin position="133"/>
        <end position="142"/>
    </location>
</feature>
<dbReference type="RefSeq" id="XP_066806382.1">
    <property type="nucleotide sequence ID" value="XM_066943840.1"/>
</dbReference>
<dbReference type="SUPFAM" id="SSF57701">
    <property type="entry name" value="Zn2/Cys6 DNA-binding domain"/>
    <property type="match status" value="1"/>
</dbReference>
<dbReference type="GO" id="GO:0000981">
    <property type="term" value="F:DNA-binding transcription factor activity, RNA polymerase II-specific"/>
    <property type="evidence" value="ECO:0007669"/>
    <property type="project" value="InterPro"/>
</dbReference>
<dbReference type="GO" id="GO:0008270">
    <property type="term" value="F:zinc ion binding"/>
    <property type="evidence" value="ECO:0007669"/>
    <property type="project" value="InterPro"/>
</dbReference>
<dbReference type="InterPro" id="IPR050613">
    <property type="entry name" value="Sec_Metabolite_Reg"/>
</dbReference>
<sequence>MSQSSEASRRPVRTSQREVKSCGFCYRRKLKCDKVYPCSRCLARGLGDLCERETVIVNGRITGGGPDRPSRRQPTLAQVMEENKTLHRKVSTQEKVIRSLLDQVEGRASGALGGMQEVDESAGPSSRASSVDAEEKERGDDGRAEYLASVVGQVYGLSAGEMAAGQQQPHLFTQPDAHTLDSLRMLVPTDISSALVRHHCNFLHWIHTVFHIPTFLDHHDRWIEDLRKGGRSNATYDYYALYFAVIACSLYFMDEQLAQELGMSRESIQTLPKFWFDTSLNCLQLAGFMTYPTLPVLQAICVLPTIAHAFELWGGNVKSQIMRRIWWCLMIADCLTPGAQHPYHLQYPSAWTSPPANVEDVDLSDNGLVVSRPLSDVTCVSHLLIMGRLANLFRDFTPAFTSKQSASSRFRVVKDFNDRMDRLFDDCPELRPRDDEIYTSEYAITGPFDWRPWARYLWATAIPAMRIQIWRWHLGRSYSDPRFAEAREVCVAAARAMIRVRSKAIPIMFQKNWHVSSHTVICGMILANELLHGPVDPTTSQQLQSEVQEILDLLREDSRPNAMVQRGLIILDQMLAEAMATTTSVGDPGNYADSHPPSGFTWPGSDSAGDFQLGLFDMLLNSNAWSMPGMDPAPQ</sequence>
<feature type="region of interest" description="Disordered" evidence="3">
    <location>
        <begin position="114"/>
        <end position="142"/>
    </location>
</feature>
<dbReference type="GO" id="GO:0005634">
    <property type="term" value="C:nucleus"/>
    <property type="evidence" value="ECO:0007669"/>
    <property type="project" value="UniProtKB-SubCell"/>
</dbReference>
<dbReference type="PROSITE" id="PS50048">
    <property type="entry name" value="ZN2_CY6_FUNGAL_2"/>
    <property type="match status" value="1"/>
</dbReference>
<dbReference type="Proteomes" id="UP001388673">
    <property type="component" value="Unassembled WGS sequence"/>
</dbReference>
<accession>A0AAW0ZA00</accession>
<keyword evidence="6" id="KW-1185">Reference proteome</keyword>
<dbReference type="CDD" id="cd12148">
    <property type="entry name" value="fungal_TF_MHR"/>
    <property type="match status" value="1"/>
</dbReference>
<evidence type="ECO:0000313" key="5">
    <source>
        <dbReference type="EMBL" id="KAK8870136.1"/>
    </source>
</evidence>
<reference evidence="5 6" key="1">
    <citation type="journal article" date="2024" name="bioRxiv">
        <title>Comparative genomics of Cryptococcus and Kwoniella reveals pathogenesis evolution and contrasting karyotype dynamics via intercentromeric recombination or chromosome fusion.</title>
        <authorList>
            <person name="Coelho M.A."/>
            <person name="David-Palma M."/>
            <person name="Shea T."/>
            <person name="Bowers K."/>
            <person name="McGinley-Smith S."/>
            <person name="Mohammad A.W."/>
            <person name="Gnirke A."/>
            <person name="Yurkov A.M."/>
            <person name="Nowrousian M."/>
            <person name="Sun S."/>
            <person name="Cuomo C.A."/>
            <person name="Heitman J."/>
        </authorList>
    </citation>
    <scope>NUCLEOTIDE SEQUENCE [LARGE SCALE GENOMIC DNA]</scope>
    <source>
        <strain evidence="5 6">CBS 13917</strain>
    </source>
</reference>
<gene>
    <name evidence="5" type="ORF">IAR55_000706</name>
</gene>
<dbReference type="KEGG" id="kne:92177966"/>
<dbReference type="InterPro" id="IPR036864">
    <property type="entry name" value="Zn2-C6_fun-type_DNA-bd_sf"/>
</dbReference>
<dbReference type="Gene3D" id="4.10.240.10">
    <property type="entry name" value="Zn(2)-C6 fungal-type DNA-binding domain"/>
    <property type="match status" value="1"/>
</dbReference>
<name>A0AAW0ZA00_9TREE</name>
<evidence type="ECO:0000256" key="2">
    <source>
        <dbReference type="ARBA" id="ARBA00023242"/>
    </source>
</evidence>
<dbReference type="InterPro" id="IPR001138">
    <property type="entry name" value="Zn2Cys6_DnaBD"/>
</dbReference>
<comment type="subcellular location">
    <subcellularLocation>
        <location evidence="1">Nucleus</location>
    </subcellularLocation>
</comment>
<evidence type="ECO:0000256" key="3">
    <source>
        <dbReference type="SAM" id="MobiDB-lite"/>
    </source>
</evidence>
<organism evidence="5 6">
    <name type="scientific">Kwoniella newhampshirensis</name>
    <dbReference type="NCBI Taxonomy" id="1651941"/>
    <lineage>
        <taxon>Eukaryota</taxon>
        <taxon>Fungi</taxon>
        <taxon>Dikarya</taxon>
        <taxon>Basidiomycota</taxon>
        <taxon>Agaricomycotina</taxon>
        <taxon>Tremellomycetes</taxon>
        <taxon>Tremellales</taxon>
        <taxon>Cryptococcaceae</taxon>
        <taxon>Kwoniella</taxon>
    </lineage>
</organism>
<dbReference type="EMBL" id="JBCAWK010000001">
    <property type="protein sequence ID" value="KAK8870136.1"/>
    <property type="molecule type" value="Genomic_DNA"/>
</dbReference>
<evidence type="ECO:0000313" key="6">
    <source>
        <dbReference type="Proteomes" id="UP001388673"/>
    </source>
</evidence>
<dbReference type="PANTHER" id="PTHR31001">
    <property type="entry name" value="UNCHARACTERIZED TRANSCRIPTIONAL REGULATORY PROTEIN"/>
    <property type="match status" value="1"/>
</dbReference>